<feature type="region of interest" description="Disordered" evidence="1">
    <location>
        <begin position="1"/>
        <end position="67"/>
    </location>
</feature>
<feature type="compositionally biased region" description="Acidic residues" evidence="1">
    <location>
        <begin position="1"/>
        <end position="15"/>
    </location>
</feature>
<reference evidence="2 3" key="1">
    <citation type="submission" date="2014-02" db="EMBL/GenBank/DDBJ databases">
        <title>Single nucleus genome sequencing reveals high similarity among nuclei of an endomycorrhizal fungus.</title>
        <authorList>
            <person name="Lin K."/>
            <person name="Geurts R."/>
            <person name="Zhang Z."/>
            <person name="Limpens E."/>
            <person name="Saunders D.G."/>
            <person name="Mu D."/>
            <person name="Pang E."/>
            <person name="Cao H."/>
            <person name="Cha H."/>
            <person name="Lin T."/>
            <person name="Zhou Q."/>
            <person name="Shang Y."/>
            <person name="Li Y."/>
            <person name="Ivanov S."/>
            <person name="Sharma T."/>
            <person name="Velzen R.V."/>
            <person name="Ruijter N.D."/>
            <person name="Aanen D.K."/>
            <person name="Win J."/>
            <person name="Kamoun S."/>
            <person name="Bisseling T."/>
            <person name="Huang S."/>
        </authorList>
    </citation>
    <scope>NUCLEOTIDE SEQUENCE [LARGE SCALE GENOMIC DNA]</scope>
    <source>
        <strain evidence="3">DAOM197198w</strain>
    </source>
</reference>
<sequence length="67" mass="7292">MGDSESECPSADDEFGSTFLSTLKTTPKPVHVTPPILPDVEMTPVDQTVTPETSQKKDKQNAPCCKR</sequence>
<name>A0A015I9E3_RHIIW</name>
<accession>A0A015I9E3</accession>
<organism evidence="2 3">
    <name type="scientific">Rhizophagus irregularis (strain DAOM 197198w)</name>
    <name type="common">Glomus intraradices</name>
    <dbReference type="NCBI Taxonomy" id="1432141"/>
    <lineage>
        <taxon>Eukaryota</taxon>
        <taxon>Fungi</taxon>
        <taxon>Fungi incertae sedis</taxon>
        <taxon>Mucoromycota</taxon>
        <taxon>Glomeromycotina</taxon>
        <taxon>Glomeromycetes</taxon>
        <taxon>Glomerales</taxon>
        <taxon>Glomeraceae</taxon>
        <taxon>Rhizophagus</taxon>
    </lineage>
</organism>
<comment type="caution">
    <text evidence="2">The sequence shown here is derived from an EMBL/GenBank/DDBJ whole genome shotgun (WGS) entry which is preliminary data.</text>
</comment>
<dbReference type="HOGENOM" id="CLU_2813783_0_0_1"/>
<evidence type="ECO:0000313" key="3">
    <source>
        <dbReference type="Proteomes" id="UP000022910"/>
    </source>
</evidence>
<feature type="compositionally biased region" description="Low complexity" evidence="1">
    <location>
        <begin position="22"/>
        <end position="34"/>
    </location>
</feature>
<dbReference type="Proteomes" id="UP000022910">
    <property type="component" value="Unassembled WGS sequence"/>
</dbReference>
<evidence type="ECO:0000256" key="1">
    <source>
        <dbReference type="SAM" id="MobiDB-lite"/>
    </source>
</evidence>
<protein>
    <submittedName>
        <fullName evidence="2">Uncharacterized protein</fullName>
    </submittedName>
</protein>
<proteinExistence type="predicted"/>
<dbReference type="EMBL" id="JEMT01029967">
    <property type="protein sequence ID" value="EXX50410.1"/>
    <property type="molecule type" value="Genomic_DNA"/>
</dbReference>
<dbReference type="AlphaFoldDB" id="A0A015I9E3"/>
<gene>
    <name evidence="2" type="ORF">RirG_271110</name>
</gene>
<evidence type="ECO:0000313" key="2">
    <source>
        <dbReference type="EMBL" id="EXX50410.1"/>
    </source>
</evidence>
<keyword evidence="3" id="KW-1185">Reference proteome</keyword>